<organism evidence="3 4">
    <name type="scientific">Hymenobacter luteus</name>
    <dbReference type="NCBI Taxonomy" id="1411122"/>
    <lineage>
        <taxon>Bacteria</taxon>
        <taxon>Pseudomonadati</taxon>
        <taxon>Bacteroidota</taxon>
        <taxon>Cytophagia</taxon>
        <taxon>Cytophagales</taxon>
        <taxon>Hymenobacteraceae</taxon>
        <taxon>Hymenobacter</taxon>
    </lineage>
</organism>
<feature type="transmembrane region" description="Helical" evidence="1">
    <location>
        <begin position="319"/>
        <end position="342"/>
    </location>
</feature>
<evidence type="ECO:0000259" key="2">
    <source>
        <dbReference type="Pfam" id="PF01757"/>
    </source>
</evidence>
<keyword evidence="4" id="KW-1185">Reference proteome</keyword>
<feature type="transmembrane region" description="Helical" evidence="1">
    <location>
        <begin position="239"/>
        <end position="261"/>
    </location>
</feature>
<dbReference type="Pfam" id="PF01757">
    <property type="entry name" value="Acyl_transf_3"/>
    <property type="match status" value="1"/>
</dbReference>
<keyword evidence="1" id="KW-0812">Transmembrane</keyword>
<feature type="transmembrane region" description="Helical" evidence="1">
    <location>
        <begin position="90"/>
        <end position="114"/>
    </location>
</feature>
<reference evidence="3 4" key="1">
    <citation type="submission" date="2020-08" db="EMBL/GenBank/DDBJ databases">
        <title>Genomic Encyclopedia of Type Strains, Phase IV (KMG-IV): sequencing the most valuable type-strain genomes for metagenomic binning, comparative biology and taxonomic classification.</title>
        <authorList>
            <person name="Goeker M."/>
        </authorList>
    </citation>
    <scope>NUCLEOTIDE SEQUENCE [LARGE SCALE GENOMIC DNA]</scope>
    <source>
        <strain evidence="3 4">DSM 26718</strain>
    </source>
</reference>
<dbReference type="InterPro" id="IPR050879">
    <property type="entry name" value="Acyltransferase_3"/>
</dbReference>
<dbReference type="GO" id="GO:0000271">
    <property type="term" value="P:polysaccharide biosynthetic process"/>
    <property type="evidence" value="ECO:0007669"/>
    <property type="project" value="TreeGrafter"/>
</dbReference>
<evidence type="ECO:0000256" key="1">
    <source>
        <dbReference type="SAM" id="Phobius"/>
    </source>
</evidence>
<keyword evidence="1" id="KW-1133">Transmembrane helix</keyword>
<dbReference type="RefSeq" id="WP_183401646.1">
    <property type="nucleotide sequence ID" value="NZ_JACHGG010000001.1"/>
</dbReference>
<dbReference type="EMBL" id="JACHGG010000001">
    <property type="protein sequence ID" value="MBB6058200.1"/>
    <property type="molecule type" value="Genomic_DNA"/>
</dbReference>
<dbReference type="PANTHER" id="PTHR23028">
    <property type="entry name" value="ACETYLTRANSFERASE"/>
    <property type="match status" value="1"/>
</dbReference>
<feature type="transmembrane region" description="Helical" evidence="1">
    <location>
        <begin position="184"/>
        <end position="204"/>
    </location>
</feature>
<comment type="caution">
    <text evidence="3">The sequence shown here is derived from an EMBL/GenBank/DDBJ whole genome shotgun (WGS) entry which is preliminary data.</text>
</comment>
<gene>
    <name evidence="3" type="ORF">HNQ93_001030</name>
</gene>
<feature type="domain" description="Acyltransferase 3" evidence="2">
    <location>
        <begin position="14"/>
        <end position="337"/>
    </location>
</feature>
<proteinExistence type="predicted"/>
<feature type="transmembrane region" description="Helical" evidence="1">
    <location>
        <begin position="20"/>
        <end position="37"/>
    </location>
</feature>
<evidence type="ECO:0000313" key="3">
    <source>
        <dbReference type="EMBL" id="MBB6058200.1"/>
    </source>
</evidence>
<keyword evidence="1" id="KW-0472">Membrane</keyword>
<evidence type="ECO:0000313" key="4">
    <source>
        <dbReference type="Proteomes" id="UP000532746"/>
    </source>
</evidence>
<dbReference type="InterPro" id="IPR002656">
    <property type="entry name" value="Acyl_transf_3_dom"/>
</dbReference>
<dbReference type="AlphaFoldDB" id="A0A7W9SZH6"/>
<dbReference type="PANTHER" id="PTHR23028:SF53">
    <property type="entry name" value="ACYL_TRANSF_3 DOMAIN-CONTAINING PROTEIN"/>
    <property type="match status" value="1"/>
</dbReference>
<feature type="transmembrane region" description="Helical" evidence="1">
    <location>
        <begin position="273"/>
        <end position="299"/>
    </location>
</feature>
<sequence>MSTPTGAPLAYRPELNGVRALAVWLVVVQHWVAPPIMMGEMGRQMFFVLSGYLISGIVWKQQVYPGAPGAWGQRLGTFYLRRLLRIIPPYYCALALSALLPLATIQDYPVWFLLPAANHLFYSLQRWGEGLGHLWTLAVDEQFYLLWPALLAVVGRRWQGLLLVGVGGLAFRVGWSLLVTPGFVLVLLPSSLDLFVAGTLLRLFEKSEGLARWVRGRNALLAWALWWTLWALLHRHNGGATWLMVFPTVGAMASFLTLGWLLHHPTAARRAGLLHPVLLWLGKRSFGTYLYHLLLPVFWQRLVYKLYPAGSEWREFLLAPLPTVLVLAPLLILLSAASWRFIEAPLDRLKRHVRYAPTATPISAK</sequence>
<accession>A0A7W9SZH6</accession>
<protein>
    <submittedName>
        <fullName evidence="3">Peptidoglycan/LPS O-acetylase OafA/YrhL</fullName>
    </submittedName>
</protein>
<dbReference type="Proteomes" id="UP000532746">
    <property type="component" value="Unassembled WGS sequence"/>
</dbReference>
<dbReference type="GO" id="GO:0016020">
    <property type="term" value="C:membrane"/>
    <property type="evidence" value="ECO:0007669"/>
    <property type="project" value="TreeGrafter"/>
</dbReference>
<feature type="transmembrane region" description="Helical" evidence="1">
    <location>
        <begin position="216"/>
        <end position="233"/>
    </location>
</feature>
<name>A0A7W9SZH6_9BACT</name>
<dbReference type="GO" id="GO:0016747">
    <property type="term" value="F:acyltransferase activity, transferring groups other than amino-acyl groups"/>
    <property type="evidence" value="ECO:0007669"/>
    <property type="project" value="InterPro"/>
</dbReference>